<evidence type="ECO:0000259" key="8">
    <source>
        <dbReference type="Pfam" id="PF09334"/>
    </source>
</evidence>
<dbReference type="GO" id="GO:0005737">
    <property type="term" value="C:cytoplasm"/>
    <property type="evidence" value="ECO:0007669"/>
    <property type="project" value="UniProtKB-SubCell"/>
</dbReference>
<keyword evidence="7" id="KW-0963">Cytoplasm</keyword>
<dbReference type="AlphaFoldDB" id="A0A251ZXC3"/>
<dbReference type="Pfam" id="PF19303">
    <property type="entry name" value="Anticodon_3"/>
    <property type="match status" value="1"/>
</dbReference>
<dbReference type="Gene3D" id="3.40.50.620">
    <property type="entry name" value="HUPs"/>
    <property type="match status" value="1"/>
</dbReference>
<sequence>MKPHYMITTPIYYVNGAPHVGHAYTSIAADVLARFKRLDGYDVFFLTGTDEHGQKVEQAAQDKGETAQNFATMVSAQFRNMADKLNVSYNDFIRTTEVRHIKSCQDLWKKIADAGHIYLGAYEGWYSLRDECYYGEDELTTTPDGRKIAPTGAEVKWLKEPSYFFKLSAWQDKLLEFYEKHPQFIGPESRKNEIVSFIKSGLRDLSISRTSFKWGVPVPGDDDHVMYVWFDALTNYISALGYPNIESSDLWRFWPADLHLVGKEIARFHALYWPAFLMAADLEPPKRIYSHGWWTVEGEKMSKSVGNVIEPLKLVEEFGLDPVRFFLLREVPFGGDGDYSRQSLINRMNSELANDLGNLAQRTLSQVMRNCGGQLPEIGQRNQDDEALLSKAILLPALLREQMDRQALHESLETVWKIIRASNAYIDQQAPWALKKTDPERMAVVLRVLVDTLRIIATCLQPFMPDSMDKLLNQLGVSETERQLADLEVAMPAGRELPAPSGIFPRFVEAE</sequence>
<evidence type="ECO:0000256" key="2">
    <source>
        <dbReference type="ARBA" id="ARBA00022598"/>
    </source>
</evidence>
<dbReference type="PANTHER" id="PTHR43326:SF1">
    <property type="entry name" value="METHIONINE--TRNA LIGASE, MITOCHONDRIAL"/>
    <property type="match status" value="1"/>
</dbReference>
<evidence type="ECO:0000256" key="1">
    <source>
        <dbReference type="ARBA" id="ARBA00003314"/>
    </source>
</evidence>
<dbReference type="EMBL" id="JOPB01000001">
    <property type="protein sequence ID" value="OUI79315.1"/>
    <property type="molecule type" value="Genomic_DNA"/>
</dbReference>
<dbReference type="InterPro" id="IPR014729">
    <property type="entry name" value="Rossmann-like_a/b/a_fold"/>
</dbReference>
<keyword evidence="2 7" id="KW-0436">Ligase</keyword>
<dbReference type="Gene3D" id="1.10.730.10">
    <property type="entry name" value="Isoleucyl-tRNA Synthetase, Domain 1"/>
    <property type="match status" value="1"/>
</dbReference>
<keyword evidence="5 7" id="KW-0648">Protein biosynthesis</keyword>
<dbReference type="EC" id="6.1.1.10" evidence="7"/>
<comment type="caution">
    <text evidence="10">The sequence shown here is derived from an EMBL/GenBank/DDBJ whole genome shotgun (WGS) entry which is preliminary data.</text>
</comment>
<feature type="short sequence motif" description="'KMSKS' region" evidence="7">
    <location>
        <begin position="300"/>
        <end position="304"/>
    </location>
</feature>
<comment type="caution">
    <text evidence="7">Lacks conserved residue(s) required for the propagation of feature annotation.</text>
</comment>
<dbReference type="GO" id="GO:0005524">
    <property type="term" value="F:ATP binding"/>
    <property type="evidence" value="ECO:0007669"/>
    <property type="project" value="UniProtKB-UniRule"/>
</dbReference>
<dbReference type="InterPro" id="IPR009080">
    <property type="entry name" value="tRNAsynth_Ia_anticodon-bd"/>
</dbReference>
<dbReference type="PANTHER" id="PTHR43326">
    <property type="entry name" value="METHIONYL-TRNA SYNTHETASE"/>
    <property type="match status" value="1"/>
</dbReference>
<dbReference type="FunFam" id="2.170.220.10:FF:000002">
    <property type="entry name" value="Methionine--tRNA ligase"/>
    <property type="match status" value="1"/>
</dbReference>
<dbReference type="GO" id="GO:0004825">
    <property type="term" value="F:methionine-tRNA ligase activity"/>
    <property type="evidence" value="ECO:0007669"/>
    <property type="project" value="UniProtKB-UniRule"/>
</dbReference>
<dbReference type="HAMAP" id="MF_01228">
    <property type="entry name" value="Met_tRNA_synth_type2"/>
    <property type="match status" value="1"/>
</dbReference>
<name>A0A251ZXC3_9PROT</name>
<feature type="domain" description="Methionyl-tRNA synthetase anticodon-binding" evidence="9">
    <location>
        <begin position="376"/>
        <end position="507"/>
    </location>
</feature>
<evidence type="ECO:0000256" key="3">
    <source>
        <dbReference type="ARBA" id="ARBA00022741"/>
    </source>
</evidence>
<dbReference type="RefSeq" id="WP_086631702.1">
    <property type="nucleotide sequence ID" value="NZ_JOPB01000001.1"/>
</dbReference>
<dbReference type="Gene3D" id="2.170.220.10">
    <property type="match status" value="1"/>
</dbReference>
<evidence type="ECO:0000256" key="5">
    <source>
        <dbReference type="ARBA" id="ARBA00022917"/>
    </source>
</evidence>
<dbReference type="InterPro" id="IPR023457">
    <property type="entry name" value="Met-tRNA_synth_2"/>
</dbReference>
<accession>A0A251ZXC3</accession>
<feature type="domain" description="Methionyl/Leucyl tRNA synthetase" evidence="8">
    <location>
        <begin position="5"/>
        <end position="364"/>
    </location>
</feature>
<dbReference type="PRINTS" id="PR01041">
    <property type="entry name" value="TRNASYNTHMET"/>
</dbReference>
<evidence type="ECO:0000256" key="6">
    <source>
        <dbReference type="ARBA" id="ARBA00023146"/>
    </source>
</evidence>
<feature type="short sequence motif" description="'HIGH' region" evidence="7">
    <location>
        <begin position="12"/>
        <end position="22"/>
    </location>
</feature>
<keyword evidence="3 7" id="KW-0547">Nucleotide-binding</keyword>
<keyword evidence="4 7" id="KW-0067">ATP-binding</keyword>
<evidence type="ECO:0000256" key="4">
    <source>
        <dbReference type="ARBA" id="ARBA00022840"/>
    </source>
</evidence>
<reference evidence="11" key="1">
    <citation type="submission" date="2014-06" db="EMBL/GenBank/DDBJ databases">
        <authorList>
            <person name="Winans N.J."/>
            <person name="Newell P.D."/>
            <person name="Douglas A.E."/>
        </authorList>
    </citation>
    <scope>NUCLEOTIDE SEQUENCE [LARGE SCALE GENOMIC DNA]</scope>
    <source>
        <strain evidence="11">DmL_052</strain>
    </source>
</reference>
<evidence type="ECO:0000313" key="11">
    <source>
        <dbReference type="Proteomes" id="UP000194946"/>
    </source>
</evidence>
<comment type="catalytic activity">
    <reaction evidence="7">
        <text>tRNA(Met) + L-methionine + ATP = L-methionyl-tRNA(Met) + AMP + diphosphate</text>
        <dbReference type="Rhea" id="RHEA:13481"/>
        <dbReference type="Rhea" id="RHEA-COMP:9667"/>
        <dbReference type="Rhea" id="RHEA-COMP:9698"/>
        <dbReference type="ChEBI" id="CHEBI:30616"/>
        <dbReference type="ChEBI" id="CHEBI:33019"/>
        <dbReference type="ChEBI" id="CHEBI:57844"/>
        <dbReference type="ChEBI" id="CHEBI:78442"/>
        <dbReference type="ChEBI" id="CHEBI:78530"/>
        <dbReference type="ChEBI" id="CHEBI:456215"/>
        <dbReference type="EC" id="6.1.1.10"/>
    </reaction>
</comment>
<dbReference type="InterPro" id="IPR014758">
    <property type="entry name" value="Met-tRNA_synth"/>
</dbReference>
<dbReference type="CDD" id="cd00814">
    <property type="entry name" value="MetRS_core"/>
    <property type="match status" value="1"/>
</dbReference>
<dbReference type="NCBIfam" id="NF008900">
    <property type="entry name" value="PRK12267.1"/>
    <property type="match status" value="1"/>
</dbReference>
<dbReference type="InterPro" id="IPR041872">
    <property type="entry name" value="Anticodon_Met"/>
</dbReference>
<dbReference type="CDD" id="cd07957">
    <property type="entry name" value="Anticodon_Ia_Met"/>
    <property type="match status" value="1"/>
</dbReference>
<evidence type="ECO:0000313" key="10">
    <source>
        <dbReference type="EMBL" id="OUI79315.1"/>
    </source>
</evidence>
<gene>
    <name evidence="7" type="primary">metG</name>
    <name evidence="10" type="ORF">HK18_01760</name>
</gene>
<dbReference type="NCBIfam" id="TIGR00398">
    <property type="entry name" value="metG"/>
    <property type="match status" value="1"/>
</dbReference>
<evidence type="ECO:0000259" key="9">
    <source>
        <dbReference type="Pfam" id="PF19303"/>
    </source>
</evidence>
<proteinExistence type="inferred from homology"/>
<keyword evidence="6 7" id="KW-0030">Aminoacyl-tRNA synthetase</keyword>
<dbReference type="InterPro" id="IPR033911">
    <property type="entry name" value="MetRS_core"/>
</dbReference>
<comment type="subunit">
    <text evidence="7">Monomer.</text>
</comment>
<comment type="function">
    <text evidence="1 7">Is required not only for elongation of protein synthesis but also for the initiation of all mRNA translation through initiator tRNA(fMet) aminoacylation.</text>
</comment>
<comment type="similarity">
    <text evidence="7">Belongs to the class-I aminoacyl-tRNA synthetase family. MetG type 2B subfamily.</text>
</comment>
<dbReference type="Pfam" id="PF09334">
    <property type="entry name" value="tRNA-synt_1g"/>
    <property type="match status" value="1"/>
</dbReference>
<dbReference type="SUPFAM" id="SSF52374">
    <property type="entry name" value="Nucleotidylyl transferase"/>
    <property type="match status" value="1"/>
</dbReference>
<dbReference type="InterPro" id="IPR015413">
    <property type="entry name" value="Methionyl/Leucyl_tRNA_Synth"/>
</dbReference>
<protein>
    <recommendedName>
        <fullName evidence="7">Methionine--tRNA ligase</fullName>
        <ecNumber evidence="7">6.1.1.10</ecNumber>
    </recommendedName>
    <alternativeName>
        <fullName evidence="7">Methionyl-tRNA synthetase</fullName>
        <shortName evidence="7">MetRS</shortName>
    </alternativeName>
</protein>
<dbReference type="SUPFAM" id="SSF47323">
    <property type="entry name" value="Anticodon-binding domain of a subclass of class I aminoacyl-tRNA synthetases"/>
    <property type="match status" value="1"/>
</dbReference>
<dbReference type="Proteomes" id="UP000194946">
    <property type="component" value="Unassembled WGS sequence"/>
</dbReference>
<evidence type="ECO:0000256" key="7">
    <source>
        <dbReference type="HAMAP-Rule" id="MF_01228"/>
    </source>
</evidence>
<keyword evidence="11" id="KW-1185">Reference proteome</keyword>
<comment type="subcellular location">
    <subcellularLocation>
        <location evidence="7">Cytoplasm</location>
    </subcellularLocation>
</comment>
<organism evidence="10 11">
    <name type="scientific">Commensalibacter intestini</name>
    <dbReference type="NCBI Taxonomy" id="479936"/>
    <lineage>
        <taxon>Bacteria</taxon>
        <taxon>Pseudomonadati</taxon>
        <taxon>Pseudomonadota</taxon>
        <taxon>Alphaproteobacteria</taxon>
        <taxon>Acetobacterales</taxon>
        <taxon>Acetobacteraceae</taxon>
    </lineage>
</organism>
<dbReference type="GO" id="GO:0006431">
    <property type="term" value="P:methionyl-tRNA aminoacylation"/>
    <property type="evidence" value="ECO:0007669"/>
    <property type="project" value="UniProtKB-UniRule"/>
</dbReference>